<evidence type="ECO:0000313" key="3">
    <source>
        <dbReference type="Proteomes" id="UP000002320"/>
    </source>
</evidence>
<evidence type="ECO:0000313" key="1">
    <source>
        <dbReference type="EMBL" id="EDS36156.1"/>
    </source>
</evidence>
<dbReference type="EMBL" id="DS232151">
    <property type="protein sequence ID" value="EDS36156.1"/>
    <property type="molecule type" value="Genomic_DNA"/>
</dbReference>
<evidence type="ECO:0000313" key="2">
    <source>
        <dbReference type="EnsemblMetazoa" id="CPIJ011646-PA"/>
    </source>
</evidence>
<protein>
    <submittedName>
        <fullName evidence="1 2">Acetyl-coa carboxylase</fullName>
    </submittedName>
</protein>
<dbReference type="AlphaFoldDB" id="B0WWR4"/>
<name>B0WWR4_CULQU</name>
<dbReference type="HOGENOM" id="CLU_2294380_0_0_1"/>
<gene>
    <name evidence="2" type="primary">6044306</name>
    <name evidence="1" type="ORF">CpipJ_CPIJ011646</name>
</gene>
<reference evidence="1" key="1">
    <citation type="submission" date="2007-03" db="EMBL/GenBank/DDBJ databases">
        <title>Annotation of Culex pipiens quinquefasciatus.</title>
        <authorList>
            <consortium name="The Broad Institute Genome Sequencing Platform"/>
            <person name="Atkinson P.W."/>
            <person name="Hemingway J."/>
            <person name="Christensen B.M."/>
            <person name="Higgs S."/>
            <person name="Kodira C."/>
            <person name="Hannick L."/>
            <person name="Megy K."/>
            <person name="O'Leary S."/>
            <person name="Pearson M."/>
            <person name="Haas B.J."/>
            <person name="Mauceli E."/>
            <person name="Wortman J.R."/>
            <person name="Lee N.H."/>
            <person name="Guigo R."/>
            <person name="Stanke M."/>
            <person name="Alvarado L."/>
            <person name="Amedeo P."/>
            <person name="Antoine C.H."/>
            <person name="Arensburger P."/>
            <person name="Bidwell S.L."/>
            <person name="Crawford M."/>
            <person name="Camaro F."/>
            <person name="Devon K."/>
            <person name="Engels R."/>
            <person name="Hammond M."/>
            <person name="Howarth C."/>
            <person name="Koehrsen M."/>
            <person name="Lawson D."/>
            <person name="Montgomery P."/>
            <person name="Nene V."/>
            <person name="Nusbaum C."/>
            <person name="Puiu D."/>
            <person name="Romero-Severson J."/>
            <person name="Severson D.W."/>
            <person name="Shumway M."/>
            <person name="Sisk P."/>
            <person name="Stolte C."/>
            <person name="Zeng Q."/>
            <person name="Eisenstadt E."/>
            <person name="Fraser-Liggett C."/>
            <person name="Strausberg R."/>
            <person name="Galagan J."/>
            <person name="Birren B."/>
            <person name="Collins F.H."/>
        </authorList>
    </citation>
    <scope>NUCLEOTIDE SEQUENCE [LARGE SCALE GENOMIC DNA]</scope>
    <source>
        <strain evidence="1">JHB</strain>
    </source>
</reference>
<dbReference type="GO" id="GO:0003989">
    <property type="term" value="F:acetyl-CoA carboxylase activity"/>
    <property type="evidence" value="ECO:0007669"/>
    <property type="project" value="InterPro"/>
</dbReference>
<accession>B0WWR4</accession>
<dbReference type="GO" id="GO:0006633">
    <property type="term" value="P:fatty acid biosynthetic process"/>
    <property type="evidence" value="ECO:0007669"/>
    <property type="project" value="TreeGrafter"/>
</dbReference>
<dbReference type="EnsemblMetazoa" id="CPIJ011646-RA">
    <property type="protein sequence ID" value="CPIJ011646-PA"/>
    <property type="gene ID" value="CPIJ011646"/>
</dbReference>
<dbReference type="eggNOG" id="KOG0368">
    <property type="taxonomic scope" value="Eukaryota"/>
</dbReference>
<dbReference type="VEuPathDB" id="VectorBase:CQUJHB005261"/>
<dbReference type="PANTHER" id="PTHR45728:SF3">
    <property type="entry name" value="ACETYL-COA CARBOXYLASE"/>
    <property type="match status" value="1"/>
</dbReference>
<reference evidence="2" key="2">
    <citation type="submission" date="2020-05" db="UniProtKB">
        <authorList>
            <consortium name="EnsemblMetazoa"/>
        </authorList>
    </citation>
    <scope>IDENTIFICATION</scope>
    <source>
        <strain evidence="2">JHB</strain>
    </source>
</reference>
<dbReference type="InterPro" id="IPR049076">
    <property type="entry name" value="ACCA"/>
</dbReference>
<dbReference type="Proteomes" id="UP000002320">
    <property type="component" value="Unassembled WGS sequence"/>
</dbReference>
<dbReference type="KEGG" id="cqu:CpipJ_CPIJ011646"/>
<dbReference type="VEuPathDB" id="VectorBase:CPIJ011646"/>
<dbReference type="InParanoid" id="B0WWR4"/>
<dbReference type="InterPro" id="IPR011054">
    <property type="entry name" value="Rudment_hybrid_motif"/>
</dbReference>
<dbReference type="Gene3D" id="3.30.470.20">
    <property type="entry name" value="ATP-grasp fold, B domain"/>
    <property type="match status" value="1"/>
</dbReference>
<dbReference type="GO" id="GO:0005739">
    <property type="term" value="C:mitochondrion"/>
    <property type="evidence" value="ECO:0007669"/>
    <property type="project" value="TreeGrafter"/>
</dbReference>
<sequence>MHELLRLVFLGPPERAETNRLRRFSSRRISVEVQVEVPGAGHSSVAASSKLNEFADSQFGHCFLWGGTLQIALKELSIRGDFRTTQKYLVTLQETISFMKN</sequence>
<dbReference type="PANTHER" id="PTHR45728">
    <property type="entry name" value="ACETYL-COA CARBOXYLASE, ISOFORM A"/>
    <property type="match status" value="1"/>
</dbReference>
<organism>
    <name type="scientific">Culex quinquefasciatus</name>
    <name type="common">Southern house mosquito</name>
    <name type="synonym">Culex pungens</name>
    <dbReference type="NCBI Taxonomy" id="7176"/>
    <lineage>
        <taxon>Eukaryota</taxon>
        <taxon>Metazoa</taxon>
        <taxon>Ecdysozoa</taxon>
        <taxon>Arthropoda</taxon>
        <taxon>Hexapoda</taxon>
        <taxon>Insecta</taxon>
        <taxon>Pterygota</taxon>
        <taxon>Neoptera</taxon>
        <taxon>Endopterygota</taxon>
        <taxon>Diptera</taxon>
        <taxon>Nematocera</taxon>
        <taxon>Culicoidea</taxon>
        <taxon>Culicidae</taxon>
        <taxon>Culicinae</taxon>
        <taxon>Culicini</taxon>
        <taxon>Culex</taxon>
        <taxon>Culex</taxon>
    </lineage>
</organism>
<keyword evidence="3" id="KW-1185">Reference proteome</keyword>
<dbReference type="STRING" id="7176.B0WWR4"/>
<proteinExistence type="predicted"/>
<dbReference type="OrthoDB" id="14612at2759"/>
<dbReference type="SUPFAM" id="SSF51246">
    <property type="entry name" value="Rudiment single hybrid motif"/>
    <property type="match status" value="1"/>
</dbReference>